<dbReference type="EMBL" id="QJNS01000711">
    <property type="protein sequence ID" value="RYO75006.1"/>
    <property type="molecule type" value="Genomic_DNA"/>
</dbReference>
<organism evidence="3 4">
    <name type="scientific">Monosporascus cannonballus</name>
    <dbReference type="NCBI Taxonomy" id="155416"/>
    <lineage>
        <taxon>Eukaryota</taxon>
        <taxon>Fungi</taxon>
        <taxon>Dikarya</taxon>
        <taxon>Ascomycota</taxon>
        <taxon>Pezizomycotina</taxon>
        <taxon>Sordariomycetes</taxon>
        <taxon>Xylariomycetidae</taxon>
        <taxon>Xylariales</taxon>
        <taxon>Xylariales incertae sedis</taxon>
        <taxon>Monosporascus</taxon>
    </lineage>
</organism>
<keyword evidence="2" id="KW-0472">Membrane</keyword>
<comment type="caution">
    <text evidence="3">The sequence shown here is derived from an EMBL/GenBank/DDBJ whole genome shotgun (WGS) entry which is preliminary data.</text>
</comment>
<keyword evidence="2" id="KW-0812">Transmembrane</keyword>
<evidence type="ECO:0000256" key="2">
    <source>
        <dbReference type="SAM" id="Phobius"/>
    </source>
</evidence>
<evidence type="ECO:0000256" key="1">
    <source>
        <dbReference type="SAM" id="MobiDB-lite"/>
    </source>
</evidence>
<feature type="compositionally biased region" description="Low complexity" evidence="1">
    <location>
        <begin position="284"/>
        <end position="301"/>
    </location>
</feature>
<evidence type="ECO:0000313" key="3">
    <source>
        <dbReference type="EMBL" id="RYO75006.1"/>
    </source>
</evidence>
<feature type="compositionally biased region" description="Gly residues" evidence="1">
    <location>
        <begin position="246"/>
        <end position="255"/>
    </location>
</feature>
<feature type="region of interest" description="Disordered" evidence="1">
    <location>
        <begin position="209"/>
        <end position="302"/>
    </location>
</feature>
<sequence length="403" mass="42701">MLGSPTLRYATRTVTLTIAYKPTLMPGDVTYTLLGCYGEPSTGHAFGQEGQYAVPGELPAENVTIMTCFQGCADLKPPNGSLGRQGPGRKTVAAAVGGSMSGAFVLVALLFFCIRAYKRRKTEQDAHVSSMLDKQQEKEKADKEVIASFLRHKRSPPALVLNDSHRDVRLTVDGSLVPTTPALESGGGGARGRRPSAADDSLFHALMGRTQTRRDATGQSSGVEWRGFGHSTRSSVGTRGSIIHGIGHGGGGGGATPPPPEAHPHHHHHHQKRQQYNGGSGFYANSAASASTPSLSSLRSPHGYGYGDRTPLGGFAPTAPLPVRRLGVQQQGEEGSATASVLPPIAPGEALDRRWLRGTIYATATEGRDHNEGETGTQISPKSFTTVRTSILDSPTIGRWAQR</sequence>
<feature type="region of interest" description="Disordered" evidence="1">
    <location>
        <begin position="177"/>
        <end position="196"/>
    </location>
</feature>
<evidence type="ECO:0000313" key="4">
    <source>
        <dbReference type="Proteomes" id="UP000294003"/>
    </source>
</evidence>
<feature type="compositionally biased region" description="Basic residues" evidence="1">
    <location>
        <begin position="264"/>
        <end position="273"/>
    </location>
</feature>
<protein>
    <submittedName>
        <fullName evidence="3">Uncharacterized protein</fullName>
    </submittedName>
</protein>
<name>A0ABY0GVE0_9PEZI</name>
<keyword evidence="2" id="KW-1133">Transmembrane helix</keyword>
<proteinExistence type="predicted"/>
<gene>
    <name evidence="3" type="ORF">DL762_010237</name>
</gene>
<dbReference type="Proteomes" id="UP000294003">
    <property type="component" value="Unassembled WGS sequence"/>
</dbReference>
<accession>A0ABY0GVE0</accession>
<keyword evidence="4" id="KW-1185">Reference proteome</keyword>
<feature type="transmembrane region" description="Helical" evidence="2">
    <location>
        <begin position="92"/>
        <end position="114"/>
    </location>
</feature>
<reference evidence="3 4" key="1">
    <citation type="submission" date="2018-06" db="EMBL/GenBank/DDBJ databases">
        <title>Complete Genomes of Monosporascus.</title>
        <authorList>
            <person name="Robinson A.J."/>
            <person name="Natvig D.O."/>
        </authorList>
    </citation>
    <scope>NUCLEOTIDE SEQUENCE [LARGE SCALE GENOMIC DNA]</scope>
    <source>
        <strain evidence="3 4">CBS 609.92</strain>
    </source>
</reference>